<sequence>MSNKKSILWCMSFLIPCGLLTTLWIILHLAPFGNNNLLISDLGTQYMPFLSLLKHLYQGNFLSTYSFFNGLGNSILALSAYYLSSPFNFITMLFSYDQLPLAVLLIITLKISLMGTSMMYYLTKTYRSMTYFTLLFSTSYSFCGFVTIYSLNFMWLDALILLPLITLGIQILWDSKRYWLYSFSLTAAIITNYYMGYMLCIFSVCYSVYWYFKQVHVEKGTQLLKKFLLNSRLFIVSSFLSGISTCFVLLPTLEEMLQTKKTEFNLSSFAFIPKFNLAFFSQFGLGTLDYAIRLNHLPSIFSGLLMTLLCFAYFFVPNETKKEKWAAFLLILTLFISFWLQNMNTIWHMFQLPAGFPYRNSFIFSFLVISFAYKGFLKMQKEKKISIKAPILITLLLIVGIWSLLYENRLEFVLSYHFLWISILFIWCFYFLINLLFMTPKKNYKHSIEIILLFFFVFLELGGNFWIAFKNTPYGDQALFSKTYKTQQKLIQQTFKEDPSLFRLKQTLNTKKTGFREINNGYNDPLLYNYAGISSYSSTLNANTQSSLTDLGLYSKNGRRITYVDNSQVVNLLFNVKNQFSFKKEQRRIKPMLQDNIYIYKNPEAIGMGFLVDPNFKKLNLISKQPLLNQEHVLQSIKEIDEPYFPSAKIVKVNKQTKNHIKLSIRTTTTGDLHLYIPNFSWDNMKKMKVNGKKITHPIAIHTNQLENLGYYKENTPIQLEFITNQPIDLDTLELKTLDQQAFDTLVSSLKEQSLKLIRQRGSNYEGTLQVKGKKKQLLYVSIPYNQNWQVFIDGKPVKAQKILNNFIGINVKGGKHTITFGYQPKSFYYGVTVSITVFVGILYYQLAKRRKNNQQRR</sequence>
<feature type="transmembrane region" description="Helical" evidence="1">
    <location>
        <begin position="361"/>
        <end position="377"/>
    </location>
</feature>
<dbReference type="GeneID" id="57042732"/>
<dbReference type="AlphaFoldDB" id="A0A2Z5Y0H5"/>
<protein>
    <submittedName>
        <fullName evidence="2">Putative membrane protein</fullName>
    </submittedName>
</protein>
<reference evidence="2 3" key="1">
    <citation type="submission" date="2018-01" db="EMBL/GenBank/DDBJ databases">
        <title>Whole genome sequence of Melissococcus plutonius DAT561.</title>
        <authorList>
            <person name="Okumura K."/>
            <person name="Takamatsu D."/>
            <person name="Okura M."/>
        </authorList>
    </citation>
    <scope>NUCLEOTIDE SEQUENCE [LARGE SCALE GENOMIC DNA]</scope>
    <source>
        <strain evidence="2 3">DAT561</strain>
    </source>
</reference>
<accession>A0A2Z5Y0H5</accession>
<dbReference type="PANTHER" id="PTHR38454">
    <property type="entry name" value="INTEGRAL MEMBRANE PROTEIN-RELATED"/>
    <property type="match status" value="1"/>
</dbReference>
<dbReference type="PANTHER" id="PTHR38454:SF1">
    <property type="entry name" value="INTEGRAL MEMBRANE PROTEIN"/>
    <property type="match status" value="1"/>
</dbReference>
<feature type="transmembrane region" description="Helical" evidence="1">
    <location>
        <begin position="194"/>
        <end position="212"/>
    </location>
</feature>
<proteinExistence type="predicted"/>
<dbReference type="Pfam" id="PF09586">
    <property type="entry name" value="YfhO"/>
    <property type="match status" value="1"/>
</dbReference>
<feature type="transmembrane region" description="Helical" evidence="1">
    <location>
        <begin position="418"/>
        <end position="438"/>
    </location>
</feature>
<dbReference type="EMBL" id="AP018492">
    <property type="protein sequence ID" value="BBC60333.1"/>
    <property type="molecule type" value="Genomic_DNA"/>
</dbReference>
<name>A0A2Z5Y0H5_9ENTE</name>
<dbReference type="InterPro" id="IPR018580">
    <property type="entry name" value="Uncharacterised_YfhO"/>
</dbReference>
<feature type="transmembrane region" description="Helical" evidence="1">
    <location>
        <begin position="129"/>
        <end position="149"/>
    </location>
</feature>
<feature type="transmembrane region" description="Helical" evidence="1">
    <location>
        <begin position="389"/>
        <end position="406"/>
    </location>
</feature>
<keyword evidence="1" id="KW-0472">Membrane</keyword>
<feature type="transmembrane region" description="Helical" evidence="1">
    <location>
        <begin position="75"/>
        <end position="96"/>
    </location>
</feature>
<feature type="transmembrane region" description="Helical" evidence="1">
    <location>
        <begin position="155"/>
        <end position="173"/>
    </location>
</feature>
<feature type="transmembrane region" description="Helical" evidence="1">
    <location>
        <begin position="7"/>
        <end position="27"/>
    </location>
</feature>
<feature type="transmembrane region" description="Helical" evidence="1">
    <location>
        <begin position="297"/>
        <end position="316"/>
    </location>
</feature>
<evidence type="ECO:0000313" key="3">
    <source>
        <dbReference type="Proteomes" id="UP000269226"/>
    </source>
</evidence>
<dbReference type="RefSeq" id="WP_014372918.1">
    <property type="nucleotide sequence ID" value="NZ_AP018492.1"/>
</dbReference>
<keyword evidence="1" id="KW-0812">Transmembrane</keyword>
<feature type="transmembrane region" description="Helical" evidence="1">
    <location>
        <begin position="325"/>
        <end position="341"/>
    </location>
</feature>
<evidence type="ECO:0000256" key="1">
    <source>
        <dbReference type="SAM" id="Phobius"/>
    </source>
</evidence>
<feature type="transmembrane region" description="Helical" evidence="1">
    <location>
        <begin position="232"/>
        <end position="252"/>
    </location>
</feature>
<organism evidence="2 3">
    <name type="scientific">Melissococcus plutonius</name>
    <dbReference type="NCBI Taxonomy" id="33970"/>
    <lineage>
        <taxon>Bacteria</taxon>
        <taxon>Bacillati</taxon>
        <taxon>Bacillota</taxon>
        <taxon>Bacilli</taxon>
        <taxon>Lactobacillales</taxon>
        <taxon>Enterococcaceae</taxon>
        <taxon>Melissococcus</taxon>
    </lineage>
</organism>
<dbReference type="Proteomes" id="UP000269226">
    <property type="component" value="Chromosome"/>
</dbReference>
<feature type="transmembrane region" description="Helical" evidence="1">
    <location>
        <begin position="828"/>
        <end position="848"/>
    </location>
</feature>
<evidence type="ECO:0000313" key="2">
    <source>
        <dbReference type="EMBL" id="BBC60333.1"/>
    </source>
</evidence>
<feature type="transmembrane region" description="Helical" evidence="1">
    <location>
        <begin position="450"/>
        <end position="469"/>
    </location>
</feature>
<gene>
    <name evidence="2" type="ORF">DAT561_0165</name>
</gene>
<keyword evidence="1" id="KW-1133">Transmembrane helix</keyword>
<feature type="transmembrane region" description="Helical" evidence="1">
    <location>
        <begin position="102"/>
        <end position="122"/>
    </location>
</feature>